<name>A0ABP0FPE2_CLALP</name>
<accession>A0ABP0FPE2</accession>
<dbReference type="Proteomes" id="UP001642483">
    <property type="component" value="Unassembled WGS sequence"/>
</dbReference>
<keyword evidence="7" id="KW-1185">Reference proteome</keyword>
<proteinExistence type="inferred from homology"/>
<dbReference type="SUPFAM" id="SSF53067">
    <property type="entry name" value="Actin-like ATPase domain"/>
    <property type="match status" value="2"/>
</dbReference>
<reference evidence="6 7" key="1">
    <citation type="submission" date="2024-02" db="EMBL/GenBank/DDBJ databases">
        <authorList>
            <person name="Daric V."/>
            <person name="Darras S."/>
        </authorList>
    </citation>
    <scope>NUCLEOTIDE SEQUENCE [LARGE SCALE GENOMIC DNA]</scope>
</reference>
<comment type="similarity">
    <text evidence="1">Belongs to the eukaryotic-type N-acetylglucosamine kinase family.</text>
</comment>
<sequence length="337" mass="36951">MPYYGGVEGGASHSHTVILDESGDLVGESDGLGTNVWQIGVDEVCKRVNQMVESAKNKAGIDPKSPLKSIGLCLSGGEQKDKNKEMTDMITSKYPHISDNVLIQTDTFGSIATACENGGMVLISGTGTNCQLVNKDESVFRCGGWGHMMGDEGGAYWIAHRAIKFVFDHDDNMKPAPHDPTFVRSAMFKYFNINDRYGLLDSLYTNFKKSFFAGFCKVLATEGLNDPLVKSVFEDAGKVLADHVLALLPRTSKGMFTDEYGIEIVCVGSVWKSWTLLKNAFVTRLKSGVKDKLHRFTLVELTKSSAFGAAYIGAKHAGFNISKDMTKNYKTLHQEDV</sequence>
<dbReference type="PANTHER" id="PTHR12862">
    <property type="entry name" value="BADF TYPE ATPASE DOMAIN-CONTAINING PROTEIN"/>
    <property type="match status" value="1"/>
</dbReference>
<organism evidence="6 7">
    <name type="scientific">Clavelina lepadiformis</name>
    <name type="common">Light-bulb sea squirt</name>
    <name type="synonym">Ascidia lepadiformis</name>
    <dbReference type="NCBI Taxonomy" id="159417"/>
    <lineage>
        <taxon>Eukaryota</taxon>
        <taxon>Metazoa</taxon>
        <taxon>Chordata</taxon>
        <taxon>Tunicata</taxon>
        <taxon>Ascidiacea</taxon>
        <taxon>Aplousobranchia</taxon>
        <taxon>Clavelinidae</taxon>
        <taxon>Clavelina</taxon>
    </lineage>
</organism>
<evidence type="ECO:0000256" key="4">
    <source>
        <dbReference type="ARBA" id="ARBA00031123"/>
    </source>
</evidence>
<dbReference type="Gene3D" id="3.30.420.40">
    <property type="match status" value="1"/>
</dbReference>
<gene>
    <name evidence="6" type="ORF">CVLEPA_LOCUS11701</name>
</gene>
<evidence type="ECO:0000259" key="5">
    <source>
        <dbReference type="Pfam" id="PF01869"/>
    </source>
</evidence>
<dbReference type="InterPro" id="IPR002731">
    <property type="entry name" value="ATPase_BadF"/>
</dbReference>
<dbReference type="EMBL" id="CAWYQH010000079">
    <property type="protein sequence ID" value="CAK8681505.1"/>
    <property type="molecule type" value="Genomic_DNA"/>
</dbReference>
<evidence type="ECO:0000256" key="1">
    <source>
        <dbReference type="ARBA" id="ARBA00006198"/>
    </source>
</evidence>
<protein>
    <recommendedName>
        <fullName evidence="3">N-acetyl-D-glucosamine kinase</fullName>
        <ecNumber evidence="2">2.7.1.59</ecNumber>
    </recommendedName>
    <alternativeName>
        <fullName evidence="4">GlcNAc kinase</fullName>
    </alternativeName>
</protein>
<evidence type="ECO:0000256" key="3">
    <source>
        <dbReference type="ARBA" id="ARBA00014974"/>
    </source>
</evidence>
<dbReference type="Pfam" id="PF01869">
    <property type="entry name" value="BcrAD_BadFG"/>
    <property type="match status" value="1"/>
</dbReference>
<feature type="domain" description="ATPase BadF/BadG/BcrA/BcrD type" evidence="5">
    <location>
        <begin position="6"/>
        <end position="311"/>
    </location>
</feature>
<evidence type="ECO:0000313" key="7">
    <source>
        <dbReference type="Proteomes" id="UP001642483"/>
    </source>
</evidence>
<dbReference type="InterPro" id="IPR039758">
    <property type="entry name" value="NAGK-like"/>
</dbReference>
<dbReference type="CDD" id="cd24078">
    <property type="entry name" value="ASKHA_NBD_NAGK_meta"/>
    <property type="match status" value="1"/>
</dbReference>
<dbReference type="PANTHER" id="PTHR12862:SF0">
    <property type="entry name" value="N-ACETYL-D-GLUCOSAMINE KINASE"/>
    <property type="match status" value="1"/>
</dbReference>
<comment type="caution">
    <text evidence="6">The sequence shown here is derived from an EMBL/GenBank/DDBJ whole genome shotgun (WGS) entry which is preliminary data.</text>
</comment>
<evidence type="ECO:0000256" key="2">
    <source>
        <dbReference type="ARBA" id="ARBA00012122"/>
    </source>
</evidence>
<dbReference type="EC" id="2.7.1.59" evidence="2"/>
<dbReference type="InterPro" id="IPR043129">
    <property type="entry name" value="ATPase_NBD"/>
</dbReference>
<evidence type="ECO:0000313" key="6">
    <source>
        <dbReference type="EMBL" id="CAK8681505.1"/>
    </source>
</evidence>